<comment type="caution">
    <text evidence="1">The sequence shown here is derived from an EMBL/GenBank/DDBJ whole genome shotgun (WGS) entry which is preliminary data.</text>
</comment>
<proteinExistence type="predicted"/>
<reference evidence="1" key="1">
    <citation type="submission" date="2022-10" db="EMBL/GenBank/DDBJ databases">
        <title>Gaoshiqiia sediminis gen. nov., sp. nov., isolated from coastal sediment.</title>
        <authorList>
            <person name="Yu W.X."/>
            <person name="Mu D.S."/>
            <person name="Du J.Z."/>
            <person name="Liang Y.Q."/>
        </authorList>
    </citation>
    <scope>NUCLEOTIDE SEQUENCE</scope>
    <source>
        <strain evidence="1">A06</strain>
    </source>
</reference>
<dbReference type="EMBL" id="JAPAAF010000056">
    <property type="protein sequence ID" value="MCW0484837.1"/>
    <property type="molecule type" value="Genomic_DNA"/>
</dbReference>
<dbReference type="Proteomes" id="UP001163821">
    <property type="component" value="Unassembled WGS sequence"/>
</dbReference>
<dbReference type="RefSeq" id="WP_282593429.1">
    <property type="nucleotide sequence ID" value="NZ_JAPAAF010000056.1"/>
</dbReference>
<protein>
    <submittedName>
        <fullName evidence="1">Uncharacterized protein</fullName>
    </submittedName>
</protein>
<evidence type="ECO:0000313" key="2">
    <source>
        <dbReference type="Proteomes" id="UP001163821"/>
    </source>
</evidence>
<sequence>MKEFILFFPTRRYLEGQYTDVTATTQTAHLQIAHADPRPKFAKELFPSLRTGRFFRSIGNCIFDTNL</sequence>
<keyword evidence="2" id="KW-1185">Reference proteome</keyword>
<dbReference type="AlphaFoldDB" id="A0AA41YB72"/>
<gene>
    <name evidence="1" type="ORF">N2K84_19045</name>
</gene>
<accession>A0AA41YB72</accession>
<evidence type="ECO:0000313" key="1">
    <source>
        <dbReference type="EMBL" id="MCW0484837.1"/>
    </source>
</evidence>
<name>A0AA41YB72_9BACT</name>
<organism evidence="1 2">
    <name type="scientific">Gaoshiqia sediminis</name>
    <dbReference type="NCBI Taxonomy" id="2986998"/>
    <lineage>
        <taxon>Bacteria</taxon>
        <taxon>Pseudomonadati</taxon>
        <taxon>Bacteroidota</taxon>
        <taxon>Bacteroidia</taxon>
        <taxon>Marinilabiliales</taxon>
        <taxon>Prolixibacteraceae</taxon>
        <taxon>Gaoshiqia</taxon>
    </lineage>
</organism>